<sequence>MSSRKNIVLFGASGVGKSSVVNLMAGMVVAKTSLGLEPCTLRWQPYDINFDGECYKVFDTVGLEEPQLGIKEYLESVEHAYKLVKELDMQGGIDLLMFCIRAGRMTATLQSNYRLFYEFLCEKKVPVVLVITNLEREKNMEDWWYREQTTLAKYQIAVAGHVCITAADGLQAGTQAAFRYEESRLKIRELVKQFTAHGQRQSWIGGNNLFVSLMRRLKELLTGGSHVRRKDIVPHLTKRCGISPDVAKQLANMIRRV</sequence>
<dbReference type="GO" id="GO:0016787">
    <property type="term" value="F:hydrolase activity"/>
    <property type="evidence" value="ECO:0007669"/>
    <property type="project" value="UniProtKB-KW"/>
</dbReference>
<evidence type="ECO:0000259" key="1">
    <source>
        <dbReference type="Pfam" id="PF01926"/>
    </source>
</evidence>
<dbReference type="Proteomes" id="UP001195769">
    <property type="component" value="Unassembled WGS sequence"/>
</dbReference>
<reference evidence="2" key="1">
    <citation type="journal article" date="2020" name="New Phytol.">
        <title>Comparative genomics reveals dynamic genome evolution in host specialist ectomycorrhizal fungi.</title>
        <authorList>
            <person name="Lofgren L.A."/>
            <person name="Nguyen N.H."/>
            <person name="Vilgalys R."/>
            <person name="Ruytinx J."/>
            <person name="Liao H.L."/>
            <person name="Branco S."/>
            <person name="Kuo A."/>
            <person name="LaButti K."/>
            <person name="Lipzen A."/>
            <person name="Andreopoulos W."/>
            <person name="Pangilinan J."/>
            <person name="Riley R."/>
            <person name="Hundley H."/>
            <person name="Na H."/>
            <person name="Barry K."/>
            <person name="Grigoriev I.V."/>
            <person name="Stajich J.E."/>
            <person name="Kennedy P.G."/>
        </authorList>
    </citation>
    <scope>NUCLEOTIDE SEQUENCE</scope>
    <source>
        <strain evidence="2">FC203</strain>
    </source>
</reference>
<dbReference type="InterPro" id="IPR027417">
    <property type="entry name" value="P-loop_NTPase"/>
</dbReference>
<organism evidence="2 3">
    <name type="scientific">Suillus fuscotomentosus</name>
    <dbReference type="NCBI Taxonomy" id="1912939"/>
    <lineage>
        <taxon>Eukaryota</taxon>
        <taxon>Fungi</taxon>
        <taxon>Dikarya</taxon>
        <taxon>Basidiomycota</taxon>
        <taxon>Agaricomycotina</taxon>
        <taxon>Agaricomycetes</taxon>
        <taxon>Agaricomycetidae</taxon>
        <taxon>Boletales</taxon>
        <taxon>Suillineae</taxon>
        <taxon>Suillaceae</taxon>
        <taxon>Suillus</taxon>
    </lineage>
</organism>
<dbReference type="Pfam" id="PF01926">
    <property type="entry name" value="MMR_HSR1"/>
    <property type="match status" value="1"/>
</dbReference>
<dbReference type="RefSeq" id="XP_041230486.1">
    <property type="nucleotide sequence ID" value="XM_041370202.1"/>
</dbReference>
<keyword evidence="2" id="KW-0378">Hydrolase</keyword>
<accession>A0AAD4EEY1</accession>
<dbReference type="GeneID" id="64664500"/>
<evidence type="ECO:0000313" key="2">
    <source>
        <dbReference type="EMBL" id="KAG1904911.1"/>
    </source>
</evidence>
<dbReference type="InterPro" id="IPR006073">
    <property type="entry name" value="GTP-bd"/>
</dbReference>
<dbReference type="Gene3D" id="3.40.50.300">
    <property type="entry name" value="P-loop containing nucleotide triphosphate hydrolases"/>
    <property type="match status" value="1"/>
</dbReference>
<dbReference type="GO" id="GO:0005525">
    <property type="term" value="F:GTP binding"/>
    <property type="evidence" value="ECO:0007669"/>
    <property type="project" value="InterPro"/>
</dbReference>
<protein>
    <submittedName>
        <fullName evidence="2">P-loop containing nucleoside triphosphate hydrolase protein</fullName>
    </submittedName>
</protein>
<dbReference type="SUPFAM" id="SSF52540">
    <property type="entry name" value="P-loop containing nucleoside triphosphate hydrolases"/>
    <property type="match status" value="1"/>
</dbReference>
<gene>
    <name evidence="2" type="ORF">F5891DRAFT_1275361</name>
</gene>
<dbReference type="EMBL" id="JABBWK010000008">
    <property type="protein sequence ID" value="KAG1904911.1"/>
    <property type="molecule type" value="Genomic_DNA"/>
</dbReference>
<dbReference type="AlphaFoldDB" id="A0AAD4EEY1"/>
<feature type="domain" description="G" evidence="1">
    <location>
        <begin position="7"/>
        <end position="132"/>
    </location>
</feature>
<proteinExistence type="predicted"/>
<dbReference type="CDD" id="cd00882">
    <property type="entry name" value="Ras_like_GTPase"/>
    <property type="match status" value="1"/>
</dbReference>
<comment type="caution">
    <text evidence="2">The sequence shown here is derived from an EMBL/GenBank/DDBJ whole genome shotgun (WGS) entry which is preliminary data.</text>
</comment>
<name>A0AAD4EEY1_9AGAM</name>
<keyword evidence="3" id="KW-1185">Reference proteome</keyword>
<evidence type="ECO:0000313" key="3">
    <source>
        <dbReference type="Proteomes" id="UP001195769"/>
    </source>
</evidence>